<dbReference type="GO" id="GO:0003676">
    <property type="term" value="F:nucleic acid binding"/>
    <property type="evidence" value="ECO:0007669"/>
    <property type="project" value="InterPro"/>
</dbReference>
<dbReference type="Proteomes" id="UP000028945">
    <property type="component" value="Chromosome"/>
</dbReference>
<evidence type="ECO:0000313" key="3">
    <source>
        <dbReference type="EMBL" id="AIL32122.1"/>
    </source>
</evidence>
<dbReference type="SUPFAM" id="SSF52980">
    <property type="entry name" value="Restriction endonuclease-like"/>
    <property type="match status" value="1"/>
</dbReference>
<dbReference type="KEGG" id="bpsi:IX83_01200"/>
<dbReference type="Gene3D" id="3.40.1350.10">
    <property type="match status" value="1"/>
</dbReference>
<dbReference type="InterPro" id="IPR011335">
    <property type="entry name" value="Restrct_endonuc-II-like"/>
</dbReference>
<dbReference type="STRING" id="1072685.IX83_01200"/>
<dbReference type="HOGENOM" id="CLU_115353_1_1_4"/>
<name>A0A077DFH3_9BURK</name>
<dbReference type="NCBIfam" id="TIGR00252">
    <property type="entry name" value="YraN family protein"/>
    <property type="match status" value="1"/>
</dbReference>
<gene>
    <name evidence="3" type="ORF">IX83_01200</name>
</gene>
<dbReference type="AlphaFoldDB" id="A0A077DFH3"/>
<dbReference type="PANTHER" id="PTHR34039:SF1">
    <property type="entry name" value="UPF0102 PROTEIN YRAN"/>
    <property type="match status" value="1"/>
</dbReference>
<reference evidence="3 4" key="1">
    <citation type="journal article" date="2014" name="BMC Genomics">
        <title>A genomic perspective on a new bacterial genus and species from the Alcaligenaceae family, Basilea psittacipulmonis.</title>
        <authorList>
            <person name="Whiteson K.L."/>
            <person name="Hernandez D."/>
            <person name="Lazarevic V."/>
            <person name="Gaia N."/>
            <person name="Farinelli L."/>
            <person name="Francois P."/>
            <person name="Pilo P."/>
            <person name="Frey J."/>
            <person name="Schrenzel J."/>
        </authorList>
    </citation>
    <scope>NUCLEOTIDE SEQUENCE [LARGE SCALE GENOMIC DNA]</scope>
    <source>
        <strain evidence="3 4">DSM 24701</strain>
    </source>
</reference>
<protein>
    <recommendedName>
        <fullName evidence="2">UPF0102 protein IX83_01200</fullName>
    </recommendedName>
</protein>
<dbReference type="HAMAP" id="MF_00048">
    <property type="entry name" value="UPF0102"/>
    <property type="match status" value="1"/>
</dbReference>
<dbReference type="NCBIfam" id="NF009150">
    <property type="entry name" value="PRK12497.1-3"/>
    <property type="match status" value="1"/>
</dbReference>
<comment type="similarity">
    <text evidence="1 2">Belongs to the UPF0102 family.</text>
</comment>
<dbReference type="Pfam" id="PF02021">
    <property type="entry name" value="UPF0102"/>
    <property type="match status" value="1"/>
</dbReference>
<dbReference type="eggNOG" id="COG0792">
    <property type="taxonomic scope" value="Bacteria"/>
</dbReference>
<keyword evidence="4" id="KW-1185">Reference proteome</keyword>
<evidence type="ECO:0000313" key="4">
    <source>
        <dbReference type="Proteomes" id="UP000028945"/>
    </source>
</evidence>
<accession>A0A077DFH3</accession>
<evidence type="ECO:0000256" key="1">
    <source>
        <dbReference type="ARBA" id="ARBA00006738"/>
    </source>
</evidence>
<dbReference type="InterPro" id="IPR011856">
    <property type="entry name" value="tRNA_endonuc-like_dom_sf"/>
</dbReference>
<dbReference type="EMBL" id="CP009238">
    <property type="protein sequence ID" value="AIL32122.1"/>
    <property type="molecule type" value="Genomic_DNA"/>
</dbReference>
<evidence type="ECO:0000256" key="2">
    <source>
        <dbReference type="HAMAP-Rule" id="MF_00048"/>
    </source>
</evidence>
<proteinExistence type="inferred from homology"/>
<dbReference type="PANTHER" id="PTHR34039">
    <property type="entry name" value="UPF0102 PROTEIN YRAN"/>
    <property type="match status" value="1"/>
</dbReference>
<sequence>MQQLSPTQRKGVSYEEMALEFLFARGLKLIRQNLSCFFGEIDLVMLDKQTLVFVEVRYRKNKKYGGAMASITKQKQVKIIRTAQYFLPLLSRDFFGGRTPSCRFDVIGIENQEIEWVKNAFYSFSY</sequence>
<organism evidence="3 4">
    <name type="scientific">Basilea psittacipulmonis DSM 24701</name>
    <dbReference type="NCBI Taxonomy" id="1072685"/>
    <lineage>
        <taxon>Bacteria</taxon>
        <taxon>Pseudomonadati</taxon>
        <taxon>Pseudomonadota</taxon>
        <taxon>Betaproteobacteria</taxon>
        <taxon>Burkholderiales</taxon>
        <taxon>Alcaligenaceae</taxon>
        <taxon>Basilea</taxon>
    </lineage>
</organism>
<dbReference type="InterPro" id="IPR003509">
    <property type="entry name" value="UPF0102_YraN-like"/>
</dbReference>